<protein>
    <submittedName>
        <fullName evidence="3">Secreted protein</fullName>
    </submittedName>
</protein>
<sequence length="418" mass="45181">MVFLPFVLLALSGVGAAGIALRSCCYKPEDEWRDPRQEPLMEAPNVPATTKASAPSVTPTLAPPPVVKSSTPPPTAVVKPLDGVGGADPMVEPVACRGCGATIDPSLAALANSLCIVCSYQSIRLPSLEIEQPDDTFPEYIANDDADDDMDGAGYDDDMSYYYKDKARTTDEGTTAEMESPQDLDDGALDDDDEDDASSLSQEMEIPCADGEPAADEDIEIAEEALALVQDMWDIAYQAHLGAGEGPDGDAFVELALELDATAAAIVKEPHLLSESFHFLSQALASLLELVPEAWAPHVEATELKFEALQFRYHSKLTVECGLDLAAQLYELVECASDFGVDPTVAASVLQGLEELAGAVEETPCELVSWLNYLGATIKLLKSYEREFEDVAKWDDVVDCERHLEPLQLHCWEIYSPC</sequence>
<gene>
    <name evidence="4" type="ORF">ACHHYP_14354</name>
</gene>
<feature type="compositionally biased region" description="Pro residues" evidence="1">
    <location>
        <begin position="61"/>
        <end position="74"/>
    </location>
</feature>
<name>A0A0A7CPL7_ACHHY</name>
<feature type="compositionally biased region" description="Acidic residues" evidence="1">
    <location>
        <begin position="180"/>
        <end position="197"/>
    </location>
</feature>
<dbReference type="EMBL" id="KM038928">
    <property type="protein sequence ID" value="AIG56389.1"/>
    <property type="molecule type" value="Genomic_DNA"/>
</dbReference>
<evidence type="ECO:0000313" key="4">
    <source>
        <dbReference type="EMBL" id="OQR83723.1"/>
    </source>
</evidence>
<evidence type="ECO:0000313" key="3">
    <source>
        <dbReference type="EMBL" id="AIG56389.1"/>
    </source>
</evidence>
<evidence type="ECO:0000256" key="2">
    <source>
        <dbReference type="SAM" id="SignalP"/>
    </source>
</evidence>
<keyword evidence="5" id="KW-1185">Reference proteome</keyword>
<proteinExistence type="predicted"/>
<feature type="region of interest" description="Disordered" evidence="1">
    <location>
        <begin position="170"/>
        <end position="206"/>
    </location>
</feature>
<dbReference type="EMBL" id="JNBR01002084">
    <property type="protein sequence ID" value="OQR83723.1"/>
    <property type="molecule type" value="Genomic_DNA"/>
</dbReference>
<dbReference type="OrthoDB" id="74167at2759"/>
<dbReference type="AlphaFoldDB" id="A0A0A7CPL7"/>
<accession>A0A0A7CPL7</accession>
<keyword evidence="2" id="KW-0732">Signal</keyword>
<reference evidence="3 5" key="1">
    <citation type="journal article" date="2014" name="Genome Biol. Evol.">
        <title>The secreted proteins of Achlya hypogyna and Thraustotheca clavata identify the ancestral oomycete secretome and reveal gene acquisitions by horizontal gene transfer.</title>
        <authorList>
            <person name="Misner I."/>
            <person name="Blouin N."/>
            <person name="Leonard G."/>
            <person name="Richards T.A."/>
            <person name="Lane C.E."/>
        </authorList>
    </citation>
    <scope>NUCLEOTIDE SEQUENCE</scope>
    <source>
        <strain evidence="3 5">ATCC 48635</strain>
    </source>
</reference>
<dbReference type="Proteomes" id="UP000243579">
    <property type="component" value="Unassembled WGS sequence"/>
</dbReference>
<feature type="chain" id="PRO_5002027548" evidence="2">
    <location>
        <begin position="17"/>
        <end position="418"/>
    </location>
</feature>
<feature type="region of interest" description="Disordered" evidence="1">
    <location>
        <begin position="41"/>
        <end position="74"/>
    </location>
</feature>
<evidence type="ECO:0000256" key="1">
    <source>
        <dbReference type="SAM" id="MobiDB-lite"/>
    </source>
</evidence>
<evidence type="ECO:0000313" key="5">
    <source>
        <dbReference type="Proteomes" id="UP000243579"/>
    </source>
</evidence>
<feature type="signal peptide" evidence="2">
    <location>
        <begin position="1"/>
        <end position="16"/>
    </location>
</feature>
<organism evidence="3">
    <name type="scientific">Achlya hypogyna</name>
    <name type="common">Oomycete</name>
    <name type="synonym">Protoachlya hypogyna</name>
    <dbReference type="NCBI Taxonomy" id="1202772"/>
    <lineage>
        <taxon>Eukaryota</taxon>
        <taxon>Sar</taxon>
        <taxon>Stramenopiles</taxon>
        <taxon>Oomycota</taxon>
        <taxon>Saprolegniomycetes</taxon>
        <taxon>Saprolegniales</taxon>
        <taxon>Achlyaceae</taxon>
        <taxon>Achlya</taxon>
    </lineage>
</organism>
<feature type="compositionally biased region" description="Polar residues" evidence="1">
    <location>
        <begin position="47"/>
        <end position="59"/>
    </location>
</feature>